<gene>
    <name evidence="2" type="ORF">ACFFIC_27975</name>
</gene>
<organism evidence="2 3">
    <name type="scientific">Muricoccus vinaceus</name>
    <dbReference type="NCBI Taxonomy" id="424704"/>
    <lineage>
        <taxon>Bacteria</taxon>
        <taxon>Pseudomonadati</taxon>
        <taxon>Pseudomonadota</taxon>
        <taxon>Alphaproteobacteria</taxon>
        <taxon>Acetobacterales</taxon>
        <taxon>Roseomonadaceae</taxon>
        <taxon>Muricoccus</taxon>
    </lineage>
</organism>
<dbReference type="RefSeq" id="WP_377056717.1">
    <property type="nucleotide sequence ID" value="NZ_JBHLVZ010000110.1"/>
</dbReference>
<accession>A0ABV6J0G8</accession>
<sequence length="27" mass="2790">PASLALFGMGLLGMGLVRRRKGSSDTV</sequence>
<evidence type="ECO:0000259" key="1">
    <source>
        <dbReference type="Pfam" id="PF07589"/>
    </source>
</evidence>
<proteinExistence type="predicted"/>
<dbReference type="Proteomes" id="UP001589789">
    <property type="component" value="Unassembled WGS sequence"/>
</dbReference>
<name>A0ABV6J0G8_9PROT</name>
<protein>
    <submittedName>
        <fullName evidence="2">PEP-CTERM sorting domain-containing protein</fullName>
    </submittedName>
</protein>
<evidence type="ECO:0000313" key="3">
    <source>
        <dbReference type="Proteomes" id="UP001589789"/>
    </source>
</evidence>
<evidence type="ECO:0000313" key="2">
    <source>
        <dbReference type="EMBL" id="MFC0389352.1"/>
    </source>
</evidence>
<keyword evidence="3" id="KW-1185">Reference proteome</keyword>
<feature type="non-terminal residue" evidence="2">
    <location>
        <position position="1"/>
    </location>
</feature>
<dbReference type="EMBL" id="JBHLVZ010000110">
    <property type="protein sequence ID" value="MFC0389352.1"/>
    <property type="molecule type" value="Genomic_DNA"/>
</dbReference>
<feature type="domain" description="Ice-binding protein C-terminal" evidence="1">
    <location>
        <begin position="1"/>
        <end position="20"/>
    </location>
</feature>
<reference evidence="2 3" key="1">
    <citation type="submission" date="2024-09" db="EMBL/GenBank/DDBJ databases">
        <authorList>
            <person name="Sun Q."/>
            <person name="Mori K."/>
        </authorList>
    </citation>
    <scope>NUCLEOTIDE SEQUENCE [LARGE SCALE GENOMIC DNA]</scope>
    <source>
        <strain evidence="2 3">CCM 7468</strain>
    </source>
</reference>
<dbReference type="InterPro" id="IPR013424">
    <property type="entry name" value="Ice-binding_C"/>
</dbReference>
<dbReference type="Pfam" id="PF07589">
    <property type="entry name" value="PEP-CTERM"/>
    <property type="match status" value="1"/>
</dbReference>
<dbReference type="NCBIfam" id="TIGR02595">
    <property type="entry name" value="PEP_CTERM"/>
    <property type="match status" value="1"/>
</dbReference>
<comment type="caution">
    <text evidence="2">The sequence shown here is derived from an EMBL/GenBank/DDBJ whole genome shotgun (WGS) entry which is preliminary data.</text>
</comment>